<evidence type="ECO:0008006" key="5">
    <source>
        <dbReference type="Google" id="ProtNLM"/>
    </source>
</evidence>
<evidence type="ECO:0000313" key="3">
    <source>
        <dbReference type="EMBL" id="ERN01576.1"/>
    </source>
</evidence>
<keyword evidence="4" id="KW-1185">Reference proteome</keyword>
<feature type="region of interest" description="Disordered" evidence="1">
    <location>
        <begin position="1"/>
        <end position="20"/>
    </location>
</feature>
<evidence type="ECO:0000256" key="1">
    <source>
        <dbReference type="SAM" id="MobiDB-lite"/>
    </source>
</evidence>
<dbReference type="EMBL" id="KI394767">
    <property type="protein sequence ID" value="ERN01576.1"/>
    <property type="molecule type" value="Genomic_DNA"/>
</dbReference>
<organism evidence="3 4">
    <name type="scientific">Amborella trichopoda</name>
    <dbReference type="NCBI Taxonomy" id="13333"/>
    <lineage>
        <taxon>Eukaryota</taxon>
        <taxon>Viridiplantae</taxon>
        <taxon>Streptophyta</taxon>
        <taxon>Embryophyta</taxon>
        <taxon>Tracheophyta</taxon>
        <taxon>Spermatophyta</taxon>
        <taxon>Magnoliopsida</taxon>
        <taxon>Amborellales</taxon>
        <taxon>Amborellaceae</taxon>
        <taxon>Amborella</taxon>
    </lineage>
</organism>
<evidence type="ECO:0000256" key="2">
    <source>
        <dbReference type="SAM" id="Phobius"/>
    </source>
</evidence>
<dbReference type="HOGENOM" id="CLU_1706628_0_0_1"/>
<evidence type="ECO:0000313" key="4">
    <source>
        <dbReference type="Proteomes" id="UP000017836"/>
    </source>
</evidence>
<dbReference type="Gramene" id="ERN01576">
    <property type="protein sequence ID" value="ERN01576"/>
    <property type="gene ID" value="AMTR_s00002p00271980"/>
</dbReference>
<sequence>MIHTYDDGETETPRSTSSRVEASTRGWTSLWDFGLVGAAQVAYLQAHFYIVAYVIKIVVLRMILSHPVIHFGFRLCILACTGILLDLFKWGSAGLTKLTYGSDLCAFCSTDCRDRQIMLDEQAERTEMGSTTVDSSNSMQCYADVKHMNVRVAA</sequence>
<reference evidence="4" key="1">
    <citation type="journal article" date="2013" name="Science">
        <title>The Amborella genome and the evolution of flowering plants.</title>
        <authorList>
            <consortium name="Amborella Genome Project"/>
        </authorList>
    </citation>
    <scope>NUCLEOTIDE SEQUENCE [LARGE SCALE GENOMIC DNA]</scope>
</reference>
<keyword evidence="2" id="KW-1133">Transmembrane helix</keyword>
<gene>
    <name evidence="3" type="ORF">AMTR_s00002p00271980</name>
</gene>
<feature type="transmembrane region" description="Helical" evidence="2">
    <location>
        <begin position="71"/>
        <end position="90"/>
    </location>
</feature>
<protein>
    <recommendedName>
        <fullName evidence="5">FLZ-type domain-containing protein</fullName>
    </recommendedName>
</protein>
<dbReference type="Proteomes" id="UP000017836">
    <property type="component" value="Unassembled WGS sequence"/>
</dbReference>
<name>W1P1X7_AMBTC</name>
<keyword evidence="2" id="KW-0472">Membrane</keyword>
<keyword evidence="2" id="KW-0812">Transmembrane</keyword>
<proteinExistence type="predicted"/>
<accession>W1P1X7</accession>
<dbReference type="AlphaFoldDB" id="W1P1X7"/>